<gene>
    <name evidence="1" type="ORF">BDV25DRAFT_136805</name>
</gene>
<dbReference type="EMBL" id="ML742038">
    <property type="protein sequence ID" value="KAE8153514.1"/>
    <property type="molecule type" value="Genomic_DNA"/>
</dbReference>
<accession>A0A5N6U4K6</accession>
<evidence type="ECO:0000313" key="2">
    <source>
        <dbReference type="Proteomes" id="UP000325780"/>
    </source>
</evidence>
<keyword evidence="2" id="KW-1185">Reference proteome</keyword>
<protein>
    <submittedName>
        <fullName evidence="1">Uncharacterized protein</fullName>
    </submittedName>
</protein>
<proteinExistence type="predicted"/>
<organism evidence="1 2">
    <name type="scientific">Aspergillus avenaceus</name>
    <dbReference type="NCBI Taxonomy" id="36643"/>
    <lineage>
        <taxon>Eukaryota</taxon>
        <taxon>Fungi</taxon>
        <taxon>Dikarya</taxon>
        <taxon>Ascomycota</taxon>
        <taxon>Pezizomycotina</taxon>
        <taxon>Eurotiomycetes</taxon>
        <taxon>Eurotiomycetidae</taxon>
        <taxon>Eurotiales</taxon>
        <taxon>Aspergillaceae</taxon>
        <taxon>Aspergillus</taxon>
        <taxon>Aspergillus subgen. Circumdati</taxon>
    </lineage>
</organism>
<sequence length="131" mass="14862">MTLGLQRHAHPSSPRPCWPSVELHTAVKLFSFAKALLLERQRQESKAVILKLAHSLADTPSRKNHTDELQTLLCLAWFVTWQKDARLRNEVQEFRQLLAHSLVEGYGVDLYEDFGFAGLRDWGGGCFDGEG</sequence>
<dbReference type="AlphaFoldDB" id="A0A5N6U4K6"/>
<name>A0A5N6U4K6_ASPAV</name>
<evidence type="ECO:0000313" key="1">
    <source>
        <dbReference type="EMBL" id="KAE8153514.1"/>
    </source>
</evidence>
<dbReference type="Proteomes" id="UP000325780">
    <property type="component" value="Unassembled WGS sequence"/>
</dbReference>
<reference evidence="1 2" key="1">
    <citation type="submission" date="2019-04" db="EMBL/GenBank/DDBJ databases">
        <title>Friends and foes A comparative genomics study of 23 Aspergillus species from section Flavi.</title>
        <authorList>
            <consortium name="DOE Joint Genome Institute"/>
            <person name="Kjaerbolling I."/>
            <person name="Vesth T."/>
            <person name="Frisvad J.C."/>
            <person name="Nybo J.L."/>
            <person name="Theobald S."/>
            <person name="Kildgaard S."/>
            <person name="Isbrandt T."/>
            <person name="Kuo A."/>
            <person name="Sato A."/>
            <person name="Lyhne E.K."/>
            <person name="Kogle M.E."/>
            <person name="Wiebenga A."/>
            <person name="Kun R.S."/>
            <person name="Lubbers R.J."/>
            <person name="Makela M.R."/>
            <person name="Barry K."/>
            <person name="Chovatia M."/>
            <person name="Clum A."/>
            <person name="Daum C."/>
            <person name="Haridas S."/>
            <person name="He G."/>
            <person name="LaButti K."/>
            <person name="Lipzen A."/>
            <person name="Mondo S."/>
            <person name="Riley R."/>
            <person name="Salamov A."/>
            <person name="Simmons B.A."/>
            <person name="Magnuson J.K."/>
            <person name="Henrissat B."/>
            <person name="Mortensen U.H."/>
            <person name="Larsen T.O."/>
            <person name="Devries R.P."/>
            <person name="Grigoriev I.V."/>
            <person name="Machida M."/>
            <person name="Baker S.E."/>
            <person name="Andersen M.R."/>
        </authorList>
    </citation>
    <scope>NUCLEOTIDE SEQUENCE [LARGE SCALE GENOMIC DNA]</scope>
    <source>
        <strain evidence="1 2">IBT 18842</strain>
    </source>
</reference>